<dbReference type="RefSeq" id="WP_135781923.1">
    <property type="nucleotide sequence ID" value="NZ_MRXY01000012.1"/>
</dbReference>
<proteinExistence type="predicted"/>
<accession>A0A4Z1DW04</accession>
<name>A0A4Z1DW04_9STRE</name>
<comment type="caution">
    <text evidence="1">The sequence shown here is derived from an EMBL/GenBank/DDBJ whole genome shotgun (WGS) entry which is preliminary data.</text>
</comment>
<organism evidence="1 2">
    <name type="scientific">Streptococcus rubneri</name>
    <dbReference type="NCBI Taxonomy" id="1234680"/>
    <lineage>
        <taxon>Bacteria</taxon>
        <taxon>Bacillati</taxon>
        <taxon>Bacillota</taxon>
        <taxon>Bacilli</taxon>
        <taxon>Lactobacillales</taxon>
        <taxon>Streptococcaceae</taxon>
        <taxon>Streptococcus</taxon>
    </lineage>
</organism>
<evidence type="ECO:0008006" key="3">
    <source>
        <dbReference type="Google" id="ProtNLM"/>
    </source>
</evidence>
<dbReference type="OrthoDB" id="2216733at2"/>
<dbReference type="AlphaFoldDB" id="A0A4Z1DW04"/>
<gene>
    <name evidence="1" type="ORF">E5S68_00670</name>
</gene>
<dbReference type="EMBL" id="SRRP01000001">
    <property type="protein sequence ID" value="TGN91510.1"/>
    <property type="molecule type" value="Genomic_DNA"/>
</dbReference>
<evidence type="ECO:0000313" key="1">
    <source>
        <dbReference type="EMBL" id="TGN91510.1"/>
    </source>
</evidence>
<sequence>MPLIEELTSKRSPLVKKAAKKILKDRLKGYGPYLHSALETEIEKNRAWETQMYLLYAMAATDCAEEIPYLKSLILRDIPTPVIYRSLALAIVYLENSKIENLSFVYESLESNSFSKAAGACAAIYMKKLVLKDDDFNRIMSYVTQPKYLEHIGKVTNPFLFILAASYLFSESSREKILIFSEQFDVQIVRDIISDVKKGKDGKRINFF</sequence>
<dbReference type="Proteomes" id="UP000297986">
    <property type="component" value="Unassembled WGS sequence"/>
</dbReference>
<protein>
    <recommendedName>
        <fullName evidence="3">HEAT repeat domain-containing protein</fullName>
    </recommendedName>
</protein>
<evidence type="ECO:0000313" key="2">
    <source>
        <dbReference type="Proteomes" id="UP000297986"/>
    </source>
</evidence>
<reference evidence="1 2" key="1">
    <citation type="submission" date="2019-04" db="EMBL/GenBank/DDBJ databases">
        <title>Genome sequencing of Streptococcus rubneri DSM 26920(T).</title>
        <authorList>
            <person name="Kook J.-K."/>
            <person name="Park S.-N."/>
            <person name="Lim Y.K."/>
        </authorList>
    </citation>
    <scope>NUCLEOTIDE SEQUENCE [LARGE SCALE GENOMIC DNA]</scope>
    <source>
        <strain evidence="1 2">DSM 26920</strain>
    </source>
</reference>
<keyword evidence="2" id="KW-1185">Reference proteome</keyword>